<organism evidence="1 2">
    <name type="scientific">Stephania japonica</name>
    <dbReference type="NCBI Taxonomy" id="461633"/>
    <lineage>
        <taxon>Eukaryota</taxon>
        <taxon>Viridiplantae</taxon>
        <taxon>Streptophyta</taxon>
        <taxon>Embryophyta</taxon>
        <taxon>Tracheophyta</taxon>
        <taxon>Spermatophyta</taxon>
        <taxon>Magnoliopsida</taxon>
        <taxon>Ranunculales</taxon>
        <taxon>Menispermaceae</taxon>
        <taxon>Menispermoideae</taxon>
        <taxon>Cissampelideae</taxon>
        <taxon>Stephania</taxon>
    </lineage>
</organism>
<dbReference type="Proteomes" id="UP001417504">
    <property type="component" value="Unassembled WGS sequence"/>
</dbReference>
<comment type="caution">
    <text evidence="1">The sequence shown here is derived from an EMBL/GenBank/DDBJ whole genome shotgun (WGS) entry which is preliminary data.</text>
</comment>
<reference evidence="1 2" key="1">
    <citation type="submission" date="2024-01" db="EMBL/GenBank/DDBJ databases">
        <title>Genome assemblies of Stephania.</title>
        <authorList>
            <person name="Yang L."/>
        </authorList>
    </citation>
    <scope>NUCLEOTIDE SEQUENCE [LARGE SCALE GENOMIC DNA]</scope>
    <source>
        <strain evidence="1">QJT</strain>
        <tissue evidence="1">Leaf</tissue>
    </source>
</reference>
<name>A0AAP0ED01_9MAGN</name>
<keyword evidence="2" id="KW-1185">Reference proteome</keyword>
<sequence>MHCVKIFDNADIARIYISDAELLFLAGTDIEAPPKIIFKGHKCLLRNETSLDIAFFVFFIEVNVGIGNQVPTIIFFLAHHIVFFSILKFTELSVTVSI</sequence>
<evidence type="ECO:0000313" key="2">
    <source>
        <dbReference type="Proteomes" id="UP001417504"/>
    </source>
</evidence>
<dbReference type="AlphaFoldDB" id="A0AAP0ED01"/>
<proteinExistence type="predicted"/>
<dbReference type="EMBL" id="JBBNAE010000010">
    <property type="protein sequence ID" value="KAK9091030.1"/>
    <property type="molecule type" value="Genomic_DNA"/>
</dbReference>
<gene>
    <name evidence="1" type="ORF">Sjap_024207</name>
</gene>
<accession>A0AAP0ED01</accession>
<protein>
    <submittedName>
        <fullName evidence="1">Uncharacterized protein</fullName>
    </submittedName>
</protein>
<evidence type="ECO:0000313" key="1">
    <source>
        <dbReference type="EMBL" id="KAK9091030.1"/>
    </source>
</evidence>